<evidence type="ECO:0000256" key="1">
    <source>
        <dbReference type="ARBA" id="ARBA00006820"/>
    </source>
</evidence>
<keyword evidence="2" id="KW-0436">Ligase</keyword>
<proteinExistence type="inferred from homology"/>
<dbReference type="EMBL" id="FN653015">
    <property type="protein sequence ID" value="CBY20444.1"/>
    <property type="molecule type" value="Genomic_DNA"/>
</dbReference>
<protein>
    <submittedName>
        <fullName evidence="7">Uncharacterized protein</fullName>
    </submittedName>
</protein>
<organism evidence="7">
    <name type="scientific">Oikopleura dioica</name>
    <name type="common">Tunicate</name>
    <dbReference type="NCBI Taxonomy" id="34765"/>
    <lineage>
        <taxon>Eukaryota</taxon>
        <taxon>Metazoa</taxon>
        <taxon>Chordata</taxon>
        <taxon>Tunicata</taxon>
        <taxon>Appendicularia</taxon>
        <taxon>Copelata</taxon>
        <taxon>Oikopleuridae</taxon>
        <taxon>Oikopleura</taxon>
    </lineage>
</organism>
<dbReference type="FunFam" id="3.30.470.20:FF:000009">
    <property type="entry name" value="tubulin polyglutamylase TTLL5 isoform X1"/>
    <property type="match status" value="1"/>
</dbReference>
<dbReference type="GO" id="GO:0015631">
    <property type="term" value="F:tubulin binding"/>
    <property type="evidence" value="ECO:0007669"/>
    <property type="project" value="TreeGrafter"/>
</dbReference>
<gene>
    <name evidence="7" type="ORF">GSOID_T00000439001</name>
</gene>
<dbReference type="GO" id="GO:0005874">
    <property type="term" value="C:microtubule"/>
    <property type="evidence" value="ECO:0007669"/>
    <property type="project" value="UniProtKB-KW"/>
</dbReference>
<evidence type="ECO:0000256" key="6">
    <source>
        <dbReference type="SAM" id="MobiDB-lite"/>
    </source>
</evidence>
<evidence type="ECO:0000256" key="4">
    <source>
        <dbReference type="ARBA" id="ARBA00022741"/>
    </source>
</evidence>
<dbReference type="InterPro" id="IPR004344">
    <property type="entry name" value="TTL/TTLL_fam"/>
</dbReference>
<evidence type="ECO:0000313" key="7">
    <source>
        <dbReference type="EMBL" id="CBY20444.1"/>
    </source>
</evidence>
<keyword evidence="8" id="KW-1185">Reference proteome</keyword>
<accession>E4WRR2</accession>
<keyword evidence="4" id="KW-0547">Nucleotide-binding</keyword>
<name>E4WRR2_OIKDI</name>
<dbReference type="SUPFAM" id="SSF56059">
    <property type="entry name" value="Glutathione synthetase ATP-binding domain-like"/>
    <property type="match status" value="1"/>
</dbReference>
<dbReference type="PROSITE" id="PS51221">
    <property type="entry name" value="TTL"/>
    <property type="match status" value="1"/>
</dbReference>
<dbReference type="InParanoid" id="E4WRR2"/>
<evidence type="ECO:0000313" key="8">
    <source>
        <dbReference type="Proteomes" id="UP000001307"/>
    </source>
</evidence>
<reference evidence="7" key="1">
    <citation type="journal article" date="2010" name="Science">
        <title>Plasticity of animal genome architecture unmasked by rapid evolution of a pelagic tunicate.</title>
        <authorList>
            <person name="Denoeud F."/>
            <person name="Henriet S."/>
            <person name="Mungpakdee S."/>
            <person name="Aury J.M."/>
            <person name="Da Silva C."/>
            <person name="Brinkmann H."/>
            <person name="Mikhaleva J."/>
            <person name="Olsen L.C."/>
            <person name="Jubin C."/>
            <person name="Canestro C."/>
            <person name="Bouquet J.M."/>
            <person name="Danks G."/>
            <person name="Poulain J."/>
            <person name="Campsteijn C."/>
            <person name="Adamski M."/>
            <person name="Cross I."/>
            <person name="Yadetie F."/>
            <person name="Muffato M."/>
            <person name="Louis A."/>
            <person name="Butcher S."/>
            <person name="Tsagkogeorga G."/>
            <person name="Konrad A."/>
            <person name="Singh S."/>
            <person name="Jensen M.F."/>
            <person name="Cong E.H."/>
            <person name="Eikeseth-Otteraa H."/>
            <person name="Noel B."/>
            <person name="Anthouard V."/>
            <person name="Porcel B.M."/>
            <person name="Kachouri-Lafond R."/>
            <person name="Nishino A."/>
            <person name="Ugolini M."/>
            <person name="Chourrout P."/>
            <person name="Nishida H."/>
            <person name="Aasland R."/>
            <person name="Huzurbazar S."/>
            <person name="Westhof E."/>
            <person name="Delsuc F."/>
            <person name="Lehrach H."/>
            <person name="Reinhardt R."/>
            <person name="Weissenbach J."/>
            <person name="Roy S.W."/>
            <person name="Artiguenave F."/>
            <person name="Postlethwait J.H."/>
            <person name="Manak J.R."/>
            <person name="Thompson E.M."/>
            <person name="Jaillon O."/>
            <person name="Du Pasquier L."/>
            <person name="Boudinot P."/>
            <person name="Liberles D.A."/>
            <person name="Volff J.N."/>
            <person name="Philippe H."/>
            <person name="Lenhard B."/>
            <person name="Roest Crollius H."/>
            <person name="Wincker P."/>
            <person name="Chourrout D."/>
        </authorList>
    </citation>
    <scope>NUCLEOTIDE SEQUENCE [LARGE SCALE GENOMIC DNA]</scope>
</reference>
<dbReference type="PANTHER" id="PTHR12241:SF147">
    <property type="entry name" value="TUBULIN POLYGLUTAMYLASE TTLL7"/>
    <property type="match status" value="1"/>
</dbReference>
<dbReference type="GO" id="GO:0036064">
    <property type="term" value="C:ciliary basal body"/>
    <property type="evidence" value="ECO:0007669"/>
    <property type="project" value="TreeGrafter"/>
</dbReference>
<dbReference type="GO" id="GO:0070740">
    <property type="term" value="F:tubulin-glutamic acid ligase activity"/>
    <property type="evidence" value="ECO:0007669"/>
    <property type="project" value="TreeGrafter"/>
</dbReference>
<keyword evidence="3" id="KW-0493">Microtubule</keyword>
<dbReference type="GO" id="GO:0000226">
    <property type="term" value="P:microtubule cytoskeleton organization"/>
    <property type="evidence" value="ECO:0007669"/>
    <property type="project" value="TreeGrafter"/>
</dbReference>
<feature type="region of interest" description="Disordered" evidence="6">
    <location>
        <begin position="317"/>
        <end position="343"/>
    </location>
</feature>
<evidence type="ECO:0000256" key="2">
    <source>
        <dbReference type="ARBA" id="ARBA00022598"/>
    </source>
</evidence>
<dbReference type="PANTHER" id="PTHR12241">
    <property type="entry name" value="TUBULIN POLYGLUTAMYLASE"/>
    <property type="match status" value="1"/>
</dbReference>
<comment type="similarity">
    <text evidence="1">Belongs to the tubulin--tyrosine ligase family.</text>
</comment>
<sequence length="620" mass="72401">MDEDEEWTVFWNDQSVGIERCLKMKSYQRINHFPGMNEISRKDLLSRNLTRMYKQFGKDYHIFPRTWTFPADQADFLTFLSGRKKEKIFICKPQRGCQGRGIFLSRKPHKDVKTSEGYVVQQYLSHPLLIDGFKFDLRVYVLVTSCDPFRIYVFHEGLARFATSPYKEPTASNIEDSMMHLTNYSINKESENFVVDDSEGHKRRFAAINEWLRNKGHDVEKVWREIDDVIVKTLLSAQNTLQHNYRSCFAHHSEKSACFEILGFDIMLDRRLKPWIIEVNHTPSFHTDSPMDKEIKEQLLQDSFKLIHVKATDRINAQNAQKKKSQDRLSKKERHKPDLDRAEKLANRAHADAIWESKHLDAEDPYSKFLNTLGSLYQTTAVAKAREELAKQRREELNKGNDYLQASLLLSNRTKKSLAESKNVEGKLKKRVRVRPRSLSRIRSARKRFNYIEECMSYAIKESDEVERNRSLDRRMRFISELGLQSQVYRTLHCTPGTISDYRSPSPVGYSYPGAVVHNWRYGITRACINLECPLAKKAAIEESNSRIVAQSSFPFMVLGSGQKFTKVPFRAMPTFQLPLATTEPDNFATKLKERSQVRLVERQRTKKRGLRPESYRFLL</sequence>
<dbReference type="OrthoDB" id="202825at2759"/>
<evidence type="ECO:0000256" key="5">
    <source>
        <dbReference type="ARBA" id="ARBA00022840"/>
    </source>
</evidence>
<dbReference type="AlphaFoldDB" id="E4WRR2"/>
<keyword evidence="5" id="KW-0067">ATP-binding</keyword>
<dbReference type="Gene3D" id="3.30.470.20">
    <property type="entry name" value="ATP-grasp fold, B domain"/>
    <property type="match status" value="1"/>
</dbReference>
<evidence type="ECO:0000256" key="3">
    <source>
        <dbReference type="ARBA" id="ARBA00022701"/>
    </source>
</evidence>
<feature type="compositionally biased region" description="Basic and acidic residues" evidence="6">
    <location>
        <begin position="324"/>
        <end position="343"/>
    </location>
</feature>
<dbReference type="GO" id="GO:0005524">
    <property type="term" value="F:ATP binding"/>
    <property type="evidence" value="ECO:0007669"/>
    <property type="project" value="UniProtKB-KW"/>
</dbReference>
<dbReference type="Proteomes" id="UP000001307">
    <property type="component" value="Unassembled WGS sequence"/>
</dbReference>
<dbReference type="Pfam" id="PF03133">
    <property type="entry name" value="TTL"/>
    <property type="match status" value="1"/>
</dbReference>